<dbReference type="InterPro" id="IPR034204">
    <property type="entry name" value="PfSUB1-like_cat_dom"/>
</dbReference>
<feature type="domain" description="Peptidase S8/S53" evidence="9">
    <location>
        <begin position="120"/>
        <end position="385"/>
    </location>
</feature>
<evidence type="ECO:0000313" key="10">
    <source>
        <dbReference type="EMBL" id="QIB70732.1"/>
    </source>
</evidence>
<protein>
    <submittedName>
        <fullName evidence="10">S8 family serine peptidase</fullName>
    </submittedName>
</protein>
<sequence length="409" mass="43851">MKAEQNKFPVYESPFDLRMNPGKWQKPNRSEGETESSPQLSDQNRQDREQNQKGNRFSNRNTRFSNDRLDSLSVMRQQEFVVPYSFTASGTLRKASTSSSAVAGIDINIRDAWAAYESQRNVTVAFIDTGIDYNHEDLSDIMWVNEDEIPDNGVDDDGNGYVDDIYGWNFYDNNNSVYVGEEDDHGTHGAGTIAATKDNAIGITGIADEDAISIMSLKALGGKDGSGTTESIMKAIAYAEANGASICNLSLGTTSYDKDLYEAMAKSKMLFIVAAGNGDDDGGTDIDKTPTYPAAFNLDNIISVANVSYDGALSSSSNYGEASVDIAAPGSYILSLTADNGYAYMSGTSMAAPMITGTAALLYSARGDWNLQQVREAILNTATPLSGLSGKVVSGGMLNAGAAMVYGRE</sequence>
<dbReference type="AlphaFoldDB" id="A0A858BZ61"/>
<keyword evidence="3 6" id="KW-0378">Hydrolase</keyword>
<accession>A0A858BZ61</accession>
<dbReference type="InterPro" id="IPR036852">
    <property type="entry name" value="Peptidase_S8/S53_dom_sf"/>
</dbReference>
<keyword evidence="4 6" id="KW-0720">Serine protease</keyword>
<dbReference type="InterPro" id="IPR015500">
    <property type="entry name" value="Peptidase_S8_subtilisin-rel"/>
</dbReference>
<dbReference type="PROSITE" id="PS00136">
    <property type="entry name" value="SUBTILASE_ASP"/>
    <property type="match status" value="1"/>
</dbReference>
<feature type="active site" description="Charge relay system" evidence="5 6">
    <location>
        <position position="349"/>
    </location>
</feature>
<feature type="region of interest" description="Disordered" evidence="8">
    <location>
        <begin position="1"/>
        <end position="64"/>
    </location>
</feature>
<reference evidence="10 11" key="1">
    <citation type="submission" date="2020-02" db="EMBL/GenBank/DDBJ databases">
        <authorList>
            <person name="Kim Y.B."/>
            <person name="Roh S.W."/>
        </authorList>
    </citation>
    <scope>NUCLEOTIDE SEQUENCE [LARGE SCALE GENOMIC DNA]</scope>
    <source>
        <strain evidence="10 11">DSM 103574</strain>
    </source>
</reference>
<dbReference type="Pfam" id="PF00082">
    <property type="entry name" value="Peptidase_S8"/>
    <property type="match status" value="1"/>
</dbReference>
<keyword evidence="11" id="KW-1185">Reference proteome</keyword>
<proteinExistence type="inferred from homology"/>
<feature type="active site" description="Charge relay system" evidence="5 6">
    <location>
        <position position="128"/>
    </location>
</feature>
<dbReference type="Gene3D" id="3.40.50.200">
    <property type="entry name" value="Peptidase S8/S53 domain"/>
    <property type="match status" value="1"/>
</dbReference>
<evidence type="ECO:0000256" key="3">
    <source>
        <dbReference type="ARBA" id="ARBA00022801"/>
    </source>
</evidence>
<dbReference type="PROSITE" id="PS51892">
    <property type="entry name" value="SUBTILASE"/>
    <property type="match status" value="1"/>
</dbReference>
<dbReference type="Proteomes" id="UP000466848">
    <property type="component" value="Chromosome"/>
</dbReference>
<name>A0A858BZ61_9FIRM</name>
<dbReference type="KEGG" id="abut:Ami103574_09395"/>
<keyword evidence="2 6" id="KW-0645">Protease</keyword>
<dbReference type="PROSITE" id="PS00138">
    <property type="entry name" value="SUBTILASE_SER"/>
    <property type="match status" value="1"/>
</dbReference>
<evidence type="ECO:0000256" key="7">
    <source>
        <dbReference type="RuleBase" id="RU003355"/>
    </source>
</evidence>
<dbReference type="GO" id="GO:0006508">
    <property type="term" value="P:proteolysis"/>
    <property type="evidence" value="ECO:0007669"/>
    <property type="project" value="UniProtKB-KW"/>
</dbReference>
<organism evidence="10 11">
    <name type="scientific">Aminipila butyrica</name>
    <dbReference type="NCBI Taxonomy" id="433296"/>
    <lineage>
        <taxon>Bacteria</taxon>
        <taxon>Bacillati</taxon>
        <taxon>Bacillota</taxon>
        <taxon>Clostridia</taxon>
        <taxon>Peptostreptococcales</taxon>
        <taxon>Anaerovoracaceae</taxon>
        <taxon>Aminipila</taxon>
    </lineage>
</organism>
<evidence type="ECO:0000313" key="11">
    <source>
        <dbReference type="Proteomes" id="UP000466848"/>
    </source>
</evidence>
<dbReference type="PANTHER" id="PTHR43399:SF4">
    <property type="entry name" value="CELL WALL-ASSOCIATED PROTEASE"/>
    <property type="match status" value="1"/>
</dbReference>
<evidence type="ECO:0000256" key="5">
    <source>
        <dbReference type="PIRSR" id="PIRSR615500-1"/>
    </source>
</evidence>
<evidence type="ECO:0000256" key="2">
    <source>
        <dbReference type="ARBA" id="ARBA00022670"/>
    </source>
</evidence>
<feature type="compositionally biased region" description="Low complexity" evidence="8">
    <location>
        <begin position="55"/>
        <end position="64"/>
    </location>
</feature>
<evidence type="ECO:0000256" key="6">
    <source>
        <dbReference type="PROSITE-ProRule" id="PRU01240"/>
    </source>
</evidence>
<comment type="similarity">
    <text evidence="1 6 7">Belongs to the peptidase S8 family.</text>
</comment>
<dbReference type="PRINTS" id="PR00723">
    <property type="entry name" value="SUBTILISIN"/>
</dbReference>
<dbReference type="InterPro" id="IPR051048">
    <property type="entry name" value="Peptidase_S8/S53_subtilisin"/>
</dbReference>
<dbReference type="SUPFAM" id="SSF52743">
    <property type="entry name" value="Subtilisin-like"/>
    <property type="match status" value="1"/>
</dbReference>
<evidence type="ECO:0000256" key="1">
    <source>
        <dbReference type="ARBA" id="ARBA00011073"/>
    </source>
</evidence>
<gene>
    <name evidence="10" type="ORF">Ami103574_09395</name>
</gene>
<dbReference type="PANTHER" id="PTHR43399">
    <property type="entry name" value="SUBTILISIN-RELATED"/>
    <property type="match status" value="1"/>
</dbReference>
<dbReference type="InterPro" id="IPR023827">
    <property type="entry name" value="Peptidase_S8_Asp-AS"/>
</dbReference>
<dbReference type="InterPro" id="IPR023828">
    <property type="entry name" value="Peptidase_S8_Ser-AS"/>
</dbReference>
<evidence type="ECO:0000256" key="8">
    <source>
        <dbReference type="SAM" id="MobiDB-lite"/>
    </source>
</evidence>
<dbReference type="EMBL" id="CP048649">
    <property type="protein sequence ID" value="QIB70732.1"/>
    <property type="molecule type" value="Genomic_DNA"/>
</dbReference>
<dbReference type="InterPro" id="IPR000209">
    <property type="entry name" value="Peptidase_S8/S53_dom"/>
</dbReference>
<evidence type="ECO:0000256" key="4">
    <source>
        <dbReference type="ARBA" id="ARBA00022825"/>
    </source>
</evidence>
<evidence type="ECO:0000259" key="9">
    <source>
        <dbReference type="Pfam" id="PF00082"/>
    </source>
</evidence>
<feature type="active site" description="Charge relay system" evidence="5 6">
    <location>
        <position position="185"/>
    </location>
</feature>
<dbReference type="CDD" id="cd07473">
    <property type="entry name" value="Peptidases_S8_Subtilisin_like"/>
    <property type="match status" value="1"/>
</dbReference>
<dbReference type="GO" id="GO:0004252">
    <property type="term" value="F:serine-type endopeptidase activity"/>
    <property type="evidence" value="ECO:0007669"/>
    <property type="project" value="UniProtKB-UniRule"/>
</dbReference>